<feature type="transmembrane region" description="Helical" evidence="2">
    <location>
        <begin position="12"/>
        <end position="30"/>
    </location>
</feature>
<dbReference type="InterPro" id="IPR036869">
    <property type="entry name" value="J_dom_sf"/>
</dbReference>
<protein>
    <recommendedName>
        <fullName evidence="5">J domain-containing protein</fullName>
    </recommendedName>
</protein>
<name>A0A1H5FHQ4_9PSED</name>
<dbReference type="Gene3D" id="1.10.287.110">
    <property type="entry name" value="DnaJ domain"/>
    <property type="match status" value="1"/>
</dbReference>
<evidence type="ECO:0000256" key="2">
    <source>
        <dbReference type="SAM" id="Phobius"/>
    </source>
</evidence>
<dbReference type="EMBL" id="FNTY01000002">
    <property type="protein sequence ID" value="SEE02937.1"/>
    <property type="molecule type" value="Genomic_DNA"/>
</dbReference>
<reference evidence="3 4" key="1">
    <citation type="submission" date="2016-10" db="EMBL/GenBank/DDBJ databases">
        <authorList>
            <person name="de Groot N.N."/>
        </authorList>
    </citation>
    <scope>NUCLEOTIDE SEQUENCE [LARGE SCALE GENOMIC DNA]</scope>
    <source>
        <strain evidence="3 4">BS3662</strain>
    </source>
</reference>
<evidence type="ECO:0000313" key="3">
    <source>
        <dbReference type="EMBL" id="SEE02937.1"/>
    </source>
</evidence>
<evidence type="ECO:0000313" key="4">
    <source>
        <dbReference type="Proteomes" id="UP000198985"/>
    </source>
</evidence>
<evidence type="ECO:0008006" key="5">
    <source>
        <dbReference type="Google" id="ProtNLM"/>
    </source>
</evidence>
<gene>
    <name evidence="3" type="ORF">SAMN04490194_0767</name>
</gene>
<evidence type="ECO:0000256" key="1">
    <source>
        <dbReference type="ARBA" id="ARBA00023186"/>
    </source>
</evidence>
<dbReference type="AlphaFoldDB" id="A0A1H5FHQ4"/>
<keyword evidence="2" id="KW-0812">Transmembrane</keyword>
<accession>A0A1H5FHQ4</accession>
<dbReference type="SUPFAM" id="SSF46565">
    <property type="entry name" value="Chaperone J-domain"/>
    <property type="match status" value="1"/>
</dbReference>
<dbReference type="RefSeq" id="WP_223508547.1">
    <property type="nucleotide sequence ID" value="NZ_FNTY01000002.1"/>
</dbReference>
<keyword evidence="2" id="KW-1133">Transmembrane helix</keyword>
<sequence length="208" mass="24009">MMFNQIYPYLKIVAAAGGGIIVACIAFNFLMWMVGAIFRQSLIFIDFTVRLLIKGSSWTGRYLKAFVIGFLSLVFNIVWGTWMFFYQPCFLAGRNLSRAVGQYVKLRQLFWKYGRQEFATFGQFKRHMLGEEEPPPKPEKPAPEKSGYAQALEVLGFSESTPLDKTMLKSRHRELAAILHPDKAFPNQVFMQQVNDAVDYIKRARKWT</sequence>
<feature type="transmembrane region" description="Helical" evidence="2">
    <location>
        <begin position="65"/>
        <end position="85"/>
    </location>
</feature>
<keyword evidence="2" id="KW-0472">Membrane</keyword>
<dbReference type="Proteomes" id="UP000198985">
    <property type="component" value="Unassembled WGS sequence"/>
</dbReference>
<proteinExistence type="predicted"/>
<keyword evidence="1" id="KW-0143">Chaperone</keyword>
<organism evidence="3 4">
    <name type="scientific">Pseudomonas migulae</name>
    <dbReference type="NCBI Taxonomy" id="78543"/>
    <lineage>
        <taxon>Bacteria</taxon>
        <taxon>Pseudomonadati</taxon>
        <taxon>Pseudomonadota</taxon>
        <taxon>Gammaproteobacteria</taxon>
        <taxon>Pseudomonadales</taxon>
        <taxon>Pseudomonadaceae</taxon>
        <taxon>Pseudomonas</taxon>
    </lineage>
</organism>